<evidence type="ECO:0000256" key="5">
    <source>
        <dbReference type="ARBA" id="ARBA00022801"/>
    </source>
</evidence>
<dbReference type="PANTHER" id="PTHR30627:SF6">
    <property type="entry name" value="BETA-LACTAMASE YBXI-RELATED"/>
    <property type="match status" value="1"/>
</dbReference>
<dbReference type="NCBIfam" id="NF012161">
    <property type="entry name" value="bla_class_D_main"/>
    <property type="match status" value="1"/>
</dbReference>
<evidence type="ECO:0000313" key="8">
    <source>
        <dbReference type="EMBL" id="RAJ22217.1"/>
    </source>
</evidence>
<accession>A0A327S8X9</accession>
<protein>
    <recommendedName>
        <fullName evidence="3">beta-lactamase</fullName>
        <ecNumber evidence="3">3.5.2.6</ecNumber>
    </recommendedName>
</protein>
<dbReference type="AlphaFoldDB" id="A0A327S8X9"/>
<evidence type="ECO:0000259" key="7">
    <source>
        <dbReference type="Pfam" id="PF00905"/>
    </source>
</evidence>
<dbReference type="GO" id="GO:0046677">
    <property type="term" value="P:response to antibiotic"/>
    <property type="evidence" value="ECO:0007669"/>
    <property type="project" value="UniProtKB-KW"/>
</dbReference>
<dbReference type="EC" id="3.5.2.6" evidence="3"/>
<evidence type="ECO:0000313" key="9">
    <source>
        <dbReference type="Proteomes" id="UP000249754"/>
    </source>
</evidence>
<evidence type="ECO:0000256" key="3">
    <source>
        <dbReference type="ARBA" id="ARBA00012865"/>
    </source>
</evidence>
<evidence type="ECO:0000256" key="1">
    <source>
        <dbReference type="ARBA" id="ARBA00001526"/>
    </source>
</evidence>
<feature type="domain" description="Penicillin-binding protein transpeptidase" evidence="7">
    <location>
        <begin position="42"/>
        <end position="250"/>
    </location>
</feature>
<dbReference type="InterPro" id="IPR001460">
    <property type="entry name" value="PCN-bd_Tpept"/>
</dbReference>
<dbReference type="Gene3D" id="3.40.710.10">
    <property type="entry name" value="DD-peptidase/beta-lactamase superfamily"/>
    <property type="match status" value="1"/>
</dbReference>
<sequence length="272" mass="31337">MHKHILLLLLATFGLVSFQSDPKKNSGDDLKKFYEEYHVQGSFILYDQKNDKYTYYNQEQKNTPFTPASTFKICNSLIALETGAVKDENTVSKWDQKERPVAAWNADTDMRNAFKNSTVWFYQELAKRVGEEKMKFWLKKANYGNGDIAGGIDGFWLWGGLRITPAQQIDFIKDLQQSKLSFSARSMDIVKNIMIVKTTKDFTIRAKTGNGKQGNLYVSWYVGYITTNDNVYYFANCIQTEDKKEDFKKAGVNIAINALDDLKVIKKQDWNN</sequence>
<dbReference type="Proteomes" id="UP000249754">
    <property type="component" value="Unassembled WGS sequence"/>
</dbReference>
<comment type="catalytic activity">
    <reaction evidence="1">
        <text>a beta-lactam + H2O = a substituted beta-amino acid</text>
        <dbReference type="Rhea" id="RHEA:20401"/>
        <dbReference type="ChEBI" id="CHEBI:15377"/>
        <dbReference type="ChEBI" id="CHEBI:35627"/>
        <dbReference type="ChEBI" id="CHEBI:140347"/>
        <dbReference type="EC" id="3.5.2.6"/>
    </reaction>
</comment>
<dbReference type="PANTHER" id="PTHR30627">
    <property type="entry name" value="PEPTIDOGLYCAN D,D-TRANSPEPTIDASE"/>
    <property type="match status" value="1"/>
</dbReference>
<keyword evidence="6" id="KW-0046">Antibiotic resistance</keyword>
<organism evidence="8 9">
    <name type="scientific">Pedobacter cryoconitis</name>
    <dbReference type="NCBI Taxonomy" id="188932"/>
    <lineage>
        <taxon>Bacteria</taxon>
        <taxon>Pseudomonadati</taxon>
        <taxon>Bacteroidota</taxon>
        <taxon>Sphingobacteriia</taxon>
        <taxon>Sphingobacteriales</taxon>
        <taxon>Sphingobacteriaceae</taxon>
        <taxon>Pedobacter</taxon>
    </lineage>
</organism>
<dbReference type="SUPFAM" id="SSF56601">
    <property type="entry name" value="beta-lactamase/transpeptidase-like"/>
    <property type="match status" value="1"/>
</dbReference>
<dbReference type="GO" id="GO:0008800">
    <property type="term" value="F:beta-lactamase activity"/>
    <property type="evidence" value="ECO:0007669"/>
    <property type="project" value="UniProtKB-EC"/>
</dbReference>
<name>A0A327S8X9_9SPHI</name>
<dbReference type="InterPro" id="IPR050515">
    <property type="entry name" value="Beta-lactam/transpept"/>
</dbReference>
<proteinExistence type="inferred from homology"/>
<gene>
    <name evidence="8" type="ORF">LY11_04909</name>
</gene>
<evidence type="ECO:0000256" key="4">
    <source>
        <dbReference type="ARBA" id="ARBA00022729"/>
    </source>
</evidence>
<comment type="caution">
    <text evidence="8">The sequence shown here is derived from an EMBL/GenBank/DDBJ whole genome shotgun (WGS) entry which is preliminary data.</text>
</comment>
<evidence type="ECO:0000256" key="6">
    <source>
        <dbReference type="ARBA" id="ARBA00023251"/>
    </source>
</evidence>
<dbReference type="RefSeq" id="WP_111636207.1">
    <property type="nucleotide sequence ID" value="NZ_QLLR01000040.1"/>
</dbReference>
<comment type="similarity">
    <text evidence="2">Belongs to the class-D beta-lactamase family.</text>
</comment>
<evidence type="ECO:0000256" key="2">
    <source>
        <dbReference type="ARBA" id="ARBA00007898"/>
    </source>
</evidence>
<dbReference type="GO" id="GO:0008658">
    <property type="term" value="F:penicillin binding"/>
    <property type="evidence" value="ECO:0007669"/>
    <property type="project" value="InterPro"/>
</dbReference>
<dbReference type="InterPro" id="IPR012338">
    <property type="entry name" value="Beta-lactam/transpept-like"/>
</dbReference>
<dbReference type="Pfam" id="PF00905">
    <property type="entry name" value="Transpeptidase"/>
    <property type="match status" value="1"/>
</dbReference>
<dbReference type="OrthoDB" id="9762883at2"/>
<dbReference type="EMBL" id="QLLR01000040">
    <property type="protein sequence ID" value="RAJ22217.1"/>
    <property type="molecule type" value="Genomic_DNA"/>
</dbReference>
<dbReference type="GO" id="GO:0005886">
    <property type="term" value="C:plasma membrane"/>
    <property type="evidence" value="ECO:0007669"/>
    <property type="project" value="TreeGrafter"/>
</dbReference>
<reference evidence="8 9" key="1">
    <citation type="submission" date="2018-06" db="EMBL/GenBank/DDBJ databases">
        <title>Genomic Encyclopedia of Archaeal and Bacterial Type Strains, Phase II (KMG-II): from individual species to whole genera.</title>
        <authorList>
            <person name="Goeker M."/>
        </authorList>
    </citation>
    <scope>NUCLEOTIDE SEQUENCE [LARGE SCALE GENOMIC DNA]</scope>
    <source>
        <strain evidence="8 9">DSM 14825</strain>
    </source>
</reference>
<keyword evidence="5" id="KW-0378">Hydrolase</keyword>
<dbReference type="GO" id="GO:0071555">
    <property type="term" value="P:cell wall organization"/>
    <property type="evidence" value="ECO:0007669"/>
    <property type="project" value="TreeGrafter"/>
</dbReference>
<keyword evidence="4" id="KW-0732">Signal</keyword>